<feature type="region of interest" description="Disordered" evidence="1">
    <location>
        <begin position="75"/>
        <end position="95"/>
    </location>
</feature>
<dbReference type="EMBL" id="SRPR01000133">
    <property type="protein sequence ID" value="KAG5958988.1"/>
    <property type="molecule type" value="Genomic_DNA"/>
</dbReference>
<reference evidence="2 3" key="1">
    <citation type="journal article" date="2020" name="bioRxiv">
        <title>Whole genome comparisons of ergot fungi reveals the divergence and evolution of species within the genus Claviceps are the result of varying mechanisms driving genome evolution and host range expansion.</title>
        <authorList>
            <person name="Wyka S.A."/>
            <person name="Mondo S.J."/>
            <person name="Liu M."/>
            <person name="Dettman J."/>
            <person name="Nalam V."/>
            <person name="Broders K.D."/>
        </authorList>
    </citation>
    <scope>NUCLEOTIDE SEQUENCE [LARGE SCALE GENOMIC DNA]</scope>
    <source>
        <strain evidence="2 3">LM583</strain>
    </source>
</reference>
<accession>A0ABQ7PBJ3</accession>
<gene>
    <name evidence="2" type="ORF">E4U57_001001</name>
</gene>
<sequence>MDQMMQTVAKTQKDLGTFQVKLTTLPLARSAVKGHNGKRVNGIDPRKSSQQTGREAPITIRGAEEKRQFRNEMLETAGEKERMREIAWNEEERRR</sequence>
<evidence type="ECO:0000256" key="1">
    <source>
        <dbReference type="SAM" id="MobiDB-lite"/>
    </source>
</evidence>
<evidence type="ECO:0000313" key="2">
    <source>
        <dbReference type="EMBL" id="KAG5958988.1"/>
    </source>
</evidence>
<organism evidence="2 3">
    <name type="scientific">Claviceps arundinis</name>
    <dbReference type="NCBI Taxonomy" id="1623583"/>
    <lineage>
        <taxon>Eukaryota</taxon>
        <taxon>Fungi</taxon>
        <taxon>Dikarya</taxon>
        <taxon>Ascomycota</taxon>
        <taxon>Pezizomycotina</taxon>
        <taxon>Sordariomycetes</taxon>
        <taxon>Hypocreomycetidae</taxon>
        <taxon>Hypocreales</taxon>
        <taxon>Clavicipitaceae</taxon>
        <taxon>Claviceps</taxon>
    </lineage>
</organism>
<evidence type="ECO:0000313" key="3">
    <source>
        <dbReference type="Proteomes" id="UP000742024"/>
    </source>
</evidence>
<dbReference type="Proteomes" id="UP000742024">
    <property type="component" value="Unassembled WGS sequence"/>
</dbReference>
<name>A0ABQ7PBJ3_9HYPO</name>
<keyword evidence="3" id="KW-1185">Reference proteome</keyword>
<protein>
    <submittedName>
        <fullName evidence="2">Uncharacterized protein</fullName>
    </submittedName>
</protein>
<proteinExistence type="predicted"/>
<feature type="region of interest" description="Disordered" evidence="1">
    <location>
        <begin position="33"/>
        <end position="61"/>
    </location>
</feature>
<comment type="caution">
    <text evidence="2">The sequence shown here is derived from an EMBL/GenBank/DDBJ whole genome shotgun (WGS) entry which is preliminary data.</text>
</comment>